<gene>
    <name evidence="1" type="ORF">HAX54_051220</name>
</gene>
<keyword evidence="2" id="KW-1185">Reference proteome</keyword>
<organism evidence="1 2">
    <name type="scientific">Datura stramonium</name>
    <name type="common">Jimsonweed</name>
    <name type="synonym">Common thornapple</name>
    <dbReference type="NCBI Taxonomy" id="4076"/>
    <lineage>
        <taxon>Eukaryota</taxon>
        <taxon>Viridiplantae</taxon>
        <taxon>Streptophyta</taxon>
        <taxon>Embryophyta</taxon>
        <taxon>Tracheophyta</taxon>
        <taxon>Spermatophyta</taxon>
        <taxon>Magnoliopsida</taxon>
        <taxon>eudicotyledons</taxon>
        <taxon>Gunneridae</taxon>
        <taxon>Pentapetalae</taxon>
        <taxon>asterids</taxon>
        <taxon>lamiids</taxon>
        <taxon>Solanales</taxon>
        <taxon>Solanaceae</taxon>
        <taxon>Solanoideae</taxon>
        <taxon>Datureae</taxon>
        <taxon>Datura</taxon>
    </lineage>
</organism>
<dbReference type="Proteomes" id="UP000823775">
    <property type="component" value="Unassembled WGS sequence"/>
</dbReference>
<protein>
    <submittedName>
        <fullName evidence="1">Uncharacterized protein</fullName>
    </submittedName>
</protein>
<dbReference type="EMBL" id="JACEIK010009072">
    <property type="protein sequence ID" value="MCE3051931.1"/>
    <property type="molecule type" value="Genomic_DNA"/>
</dbReference>
<reference evidence="1 2" key="1">
    <citation type="journal article" date="2021" name="BMC Genomics">
        <title>Datura genome reveals duplications of psychoactive alkaloid biosynthetic genes and high mutation rate following tissue culture.</title>
        <authorList>
            <person name="Rajewski A."/>
            <person name="Carter-House D."/>
            <person name="Stajich J."/>
            <person name="Litt A."/>
        </authorList>
    </citation>
    <scope>NUCLEOTIDE SEQUENCE [LARGE SCALE GENOMIC DNA]</scope>
    <source>
        <strain evidence="1">AR-01</strain>
    </source>
</reference>
<evidence type="ECO:0000313" key="2">
    <source>
        <dbReference type="Proteomes" id="UP000823775"/>
    </source>
</evidence>
<accession>A0ABS8WPG8</accession>
<evidence type="ECO:0000313" key="1">
    <source>
        <dbReference type="EMBL" id="MCE3051931.1"/>
    </source>
</evidence>
<name>A0ABS8WPG8_DATST</name>
<proteinExistence type="predicted"/>
<comment type="caution">
    <text evidence="1">The sequence shown here is derived from an EMBL/GenBank/DDBJ whole genome shotgun (WGS) entry which is preliminary data.</text>
</comment>
<sequence length="110" mass="12905">MWKGCRDEGRRTDQEKALWILGIESFSFGKLRNWKDEEKVLHKKVLELRYGGGVVWVHRSCKLQGSGFGFWSSSLGKLDLWDCETRLLLVDIIKMKYQNYSHQPAADDFH</sequence>